<evidence type="ECO:0000313" key="2">
    <source>
        <dbReference type="Proteomes" id="UP000242814"/>
    </source>
</evidence>
<dbReference type="Proteomes" id="UP000242814">
    <property type="component" value="Unassembled WGS sequence"/>
</dbReference>
<sequence>MYNITRMETIRAKIEVLSALLSNWRQLVPSHRKIKLALFNWGIGTALEALQYAALSWENTDYSSPAILRSKSGQSVTFSKPHRSVENFVYS</sequence>
<dbReference type="VEuPathDB" id="FungiDB:PABG_02222"/>
<name>A0A1D2JBM1_PARBR</name>
<gene>
    <name evidence="1" type="ORF">ACO22_05019</name>
</gene>
<proteinExistence type="predicted"/>
<protein>
    <submittedName>
        <fullName evidence="1">Uncharacterized protein</fullName>
    </submittedName>
</protein>
<dbReference type="EMBL" id="LZYO01000212">
    <property type="protein sequence ID" value="ODH25863.1"/>
    <property type="molecule type" value="Genomic_DNA"/>
</dbReference>
<accession>A0A1D2JBM1</accession>
<reference evidence="1 2" key="1">
    <citation type="submission" date="2016-06" db="EMBL/GenBank/DDBJ databases">
        <authorList>
            <person name="Kjaerup R.B."/>
            <person name="Dalgaard T.S."/>
            <person name="Juul-Madsen H.R."/>
        </authorList>
    </citation>
    <scope>NUCLEOTIDE SEQUENCE [LARGE SCALE GENOMIC DNA]</scope>
    <source>
        <strain evidence="1 2">Pb300</strain>
    </source>
</reference>
<organism evidence="1 2">
    <name type="scientific">Paracoccidioides brasiliensis</name>
    <dbReference type="NCBI Taxonomy" id="121759"/>
    <lineage>
        <taxon>Eukaryota</taxon>
        <taxon>Fungi</taxon>
        <taxon>Dikarya</taxon>
        <taxon>Ascomycota</taxon>
        <taxon>Pezizomycotina</taxon>
        <taxon>Eurotiomycetes</taxon>
        <taxon>Eurotiomycetidae</taxon>
        <taxon>Onygenales</taxon>
        <taxon>Ajellomycetaceae</taxon>
        <taxon>Paracoccidioides</taxon>
    </lineage>
</organism>
<dbReference type="AlphaFoldDB" id="A0A1D2JBM1"/>
<evidence type="ECO:0000313" key="1">
    <source>
        <dbReference type="EMBL" id="ODH25863.1"/>
    </source>
</evidence>
<comment type="caution">
    <text evidence="1">The sequence shown here is derived from an EMBL/GenBank/DDBJ whole genome shotgun (WGS) entry which is preliminary data.</text>
</comment>